<gene>
    <name evidence="2" type="ORF">O3P69_016447</name>
</gene>
<feature type="compositionally biased region" description="Basic and acidic residues" evidence="1">
    <location>
        <begin position="98"/>
        <end position="124"/>
    </location>
</feature>
<keyword evidence="3" id="KW-1185">Reference proteome</keyword>
<comment type="caution">
    <text evidence="2">The sequence shown here is derived from an EMBL/GenBank/DDBJ whole genome shotgun (WGS) entry which is preliminary data.</text>
</comment>
<evidence type="ECO:0000313" key="3">
    <source>
        <dbReference type="Proteomes" id="UP001487740"/>
    </source>
</evidence>
<proteinExistence type="predicted"/>
<name>A0AAW0TDX1_SCYPA</name>
<reference evidence="2 3" key="1">
    <citation type="submission" date="2023-03" db="EMBL/GenBank/DDBJ databases">
        <title>High-quality genome of Scylla paramamosain provides insights in environmental adaptation.</title>
        <authorList>
            <person name="Zhang L."/>
        </authorList>
    </citation>
    <scope>NUCLEOTIDE SEQUENCE [LARGE SCALE GENOMIC DNA]</scope>
    <source>
        <strain evidence="2">LZ_2023a</strain>
        <tissue evidence="2">Muscle</tissue>
    </source>
</reference>
<dbReference type="EMBL" id="JARAKH010000032">
    <property type="protein sequence ID" value="KAK8385670.1"/>
    <property type="molecule type" value="Genomic_DNA"/>
</dbReference>
<feature type="region of interest" description="Disordered" evidence="1">
    <location>
        <begin position="92"/>
        <end position="132"/>
    </location>
</feature>
<accession>A0AAW0TDX1</accession>
<evidence type="ECO:0000313" key="2">
    <source>
        <dbReference type="EMBL" id="KAK8385670.1"/>
    </source>
</evidence>
<protein>
    <submittedName>
        <fullName evidence="2">Uncharacterized protein</fullName>
    </submittedName>
</protein>
<organism evidence="2 3">
    <name type="scientific">Scylla paramamosain</name>
    <name type="common">Mud crab</name>
    <dbReference type="NCBI Taxonomy" id="85552"/>
    <lineage>
        <taxon>Eukaryota</taxon>
        <taxon>Metazoa</taxon>
        <taxon>Ecdysozoa</taxon>
        <taxon>Arthropoda</taxon>
        <taxon>Crustacea</taxon>
        <taxon>Multicrustacea</taxon>
        <taxon>Malacostraca</taxon>
        <taxon>Eumalacostraca</taxon>
        <taxon>Eucarida</taxon>
        <taxon>Decapoda</taxon>
        <taxon>Pleocyemata</taxon>
        <taxon>Brachyura</taxon>
        <taxon>Eubrachyura</taxon>
        <taxon>Portunoidea</taxon>
        <taxon>Portunidae</taxon>
        <taxon>Portuninae</taxon>
        <taxon>Scylla</taxon>
    </lineage>
</organism>
<dbReference type="Proteomes" id="UP001487740">
    <property type="component" value="Unassembled WGS sequence"/>
</dbReference>
<sequence>MTPRRLITQALQYGGKIPVSGFIARMRNGRWMKGTDWCSSGGGGCGGGGGGGGGGRGSGPTWGAGLYIERGLAATLQTSPADINIAKSMAGYRGGRQGMERSGKGGEGERKGREGRIGVSEEARGGVSVEGK</sequence>
<dbReference type="AlphaFoldDB" id="A0AAW0TDX1"/>
<evidence type="ECO:0000256" key="1">
    <source>
        <dbReference type="SAM" id="MobiDB-lite"/>
    </source>
</evidence>